<comment type="caution">
    <text evidence="1">The sequence shown here is derived from an EMBL/GenBank/DDBJ whole genome shotgun (WGS) entry which is preliminary data.</text>
</comment>
<feature type="non-terminal residue" evidence="1">
    <location>
        <position position="1"/>
    </location>
</feature>
<proteinExistence type="predicted"/>
<protein>
    <recommendedName>
        <fullName evidence="2">Peptidase C-terminal archaeal/bacterial domain-containing protein</fullName>
    </recommendedName>
</protein>
<feature type="non-terminal residue" evidence="1">
    <location>
        <position position="233"/>
    </location>
</feature>
<evidence type="ECO:0000313" key="1">
    <source>
        <dbReference type="EMBL" id="GAH78075.1"/>
    </source>
</evidence>
<reference evidence="1" key="1">
    <citation type="journal article" date="2014" name="Front. Microbiol.">
        <title>High frequency of phylogenetically diverse reductive dehalogenase-homologous genes in deep subseafloor sedimentary metagenomes.</title>
        <authorList>
            <person name="Kawai M."/>
            <person name="Futagami T."/>
            <person name="Toyoda A."/>
            <person name="Takaki Y."/>
            <person name="Nishi S."/>
            <person name="Hori S."/>
            <person name="Arai W."/>
            <person name="Tsubouchi T."/>
            <person name="Morono Y."/>
            <person name="Uchiyama I."/>
            <person name="Ito T."/>
            <person name="Fujiyama A."/>
            <person name="Inagaki F."/>
            <person name="Takami H."/>
        </authorList>
    </citation>
    <scope>NUCLEOTIDE SEQUENCE</scope>
    <source>
        <strain evidence="1">Expedition CK06-06</strain>
    </source>
</reference>
<dbReference type="EMBL" id="BARU01040467">
    <property type="protein sequence ID" value="GAH78075.1"/>
    <property type="molecule type" value="Genomic_DNA"/>
</dbReference>
<gene>
    <name evidence="1" type="ORF">S03H2_62560</name>
</gene>
<accession>X1J9A6</accession>
<evidence type="ECO:0008006" key="2">
    <source>
        <dbReference type="Google" id="ProtNLM"/>
    </source>
</evidence>
<dbReference type="AlphaFoldDB" id="X1J9A6"/>
<organism evidence="1">
    <name type="scientific">marine sediment metagenome</name>
    <dbReference type="NCBI Taxonomy" id="412755"/>
    <lineage>
        <taxon>unclassified sequences</taxon>
        <taxon>metagenomes</taxon>
        <taxon>ecological metagenomes</taxon>
    </lineage>
</organism>
<sequence length="233" mass="25300">PFSDTGNTCSFVDDYDPGCTSGGSSDVVYEYTPGSDTTVDISLCGSAYDTVLYVYENDCSPPEIACNDDACGGSGYQSQLLGVSLTAGNTYYIIVDGYGGDCGDYIIDVTEVVPPPNCPPDTLFGQPVHGPGDPWTAITSDANSGYLVYENFWGVNGYICDIHFWGLTLYNDGMSWYECDEDPMTFEIKFYQNDPNGDPGIEVCSYTIPITRTATGLQYLGFDLWEYSTTLAP</sequence>
<name>X1J9A6_9ZZZZ</name>
<dbReference type="Gene3D" id="2.60.120.380">
    <property type="match status" value="1"/>
</dbReference>